<proteinExistence type="predicted"/>
<dbReference type="Proteomes" id="UP000024635">
    <property type="component" value="Unassembled WGS sequence"/>
</dbReference>
<evidence type="ECO:0000313" key="1">
    <source>
        <dbReference type="EMBL" id="EYC18784.1"/>
    </source>
</evidence>
<gene>
    <name evidence="1" type="primary">Acey_s0026.g1365</name>
    <name evidence="1" type="ORF">Y032_0026g1365</name>
</gene>
<dbReference type="AlphaFoldDB" id="A0A016UTM2"/>
<keyword evidence="2" id="KW-1185">Reference proteome</keyword>
<protein>
    <submittedName>
        <fullName evidence="1">Uncharacterized protein</fullName>
    </submittedName>
</protein>
<reference evidence="2" key="1">
    <citation type="journal article" date="2015" name="Nat. Genet.">
        <title>The genome and transcriptome of the zoonotic hookworm Ancylostoma ceylanicum identify infection-specific gene families.</title>
        <authorList>
            <person name="Schwarz E.M."/>
            <person name="Hu Y."/>
            <person name="Antoshechkin I."/>
            <person name="Miller M.M."/>
            <person name="Sternberg P.W."/>
            <person name="Aroian R.V."/>
        </authorList>
    </citation>
    <scope>NUCLEOTIDE SEQUENCE</scope>
    <source>
        <strain evidence="2">HY135</strain>
    </source>
</reference>
<name>A0A016UTM2_9BILA</name>
<sequence length="121" mass="13342">MSSMICITSSTTPPSICFSITFEAPNAEITVLETSSKLIPPSANTPAEKTQTKRCYHVYVCGLGFTIFKFNIVARQDGESAKTQNNGGFHLGALRWCLIKRSRPTVVVFSSAPVRYCFDVR</sequence>
<evidence type="ECO:0000313" key="2">
    <source>
        <dbReference type="Proteomes" id="UP000024635"/>
    </source>
</evidence>
<comment type="caution">
    <text evidence="1">The sequence shown here is derived from an EMBL/GenBank/DDBJ whole genome shotgun (WGS) entry which is preliminary data.</text>
</comment>
<dbReference type="EMBL" id="JARK01001362">
    <property type="protein sequence ID" value="EYC18784.1"/>
    <property type="molecule type" value="Genomic_DNA"/>
</dbReference>
<accession>A0A016UTM2</accession>
<organism evidence="1 2">
    <name type="scientific">Ancylostoma ceylanicum</name>
    <dbReference type="NCBI Taxonomy" id="53326"/>
    <lineage>
        <taxon>Eukaryota</taxon>
        <taxon>Metazoa</taxon>
        <taxon>Ecdysozoa</taxon>
        <taxon>Nematoda</taxon>
        <taxon>Chromadorea</taxon>
        <taxon>Rhabditida</taxon>
        <taxon>Rhabditina</taxon>
        <taxon>Rhabditomorpha</taxon>
        <taxon>Strongyloidea</taxon>
        <taxon>Ancylostomatidae</taxon>
        <taxon>Ancylostomatinae</taxon>
        <taxon>Ancylostoma</taxon>
    </lineage>
</organism>